<dbReference type="PROSITE" id="PS01009">
    <property type="entry name" value="CRISP_1"/>
    <property type="match status" value="1"/>
</dbReference>
<evidence type="ECO:0000256" key="1">
    <source>
        <dbReference type="SAM" id="SignalP"/>
    </source>
</evidence>
<proteinExistence type="predicted"/>
<keyword evidence="4" id="KW-1185">Reference proteome</keyword>
<dbReference type="InterPro" id="IPR018244">
    <property type="entry name" value="Allrgn_V5/Tpx1_CS"/>
</dbReference>
<dbReference type="SUPFAM" id="SSF55797">
    <property type="entry name" value="PR-1-like"/>
    <property type="match status" value="1"/>
</dbReference>
<evidence type="ECO:0000313" key="4">
    <source>
        <dbReference type="Proteomes" id="UP000587415"/>
    </source>
</evidence>
<dbReference type="Proteomes" id="UP000587415">
    <property type="component" value="Unassembled WGS sequence"/>
</dbReference>
<dbReference type="PROSITE" id="PS51257">
    <property type="entry name" value="PROKAR_LIPOPROTEIN"/>
    <property type="match status" value="1"/>
</dbReference>
<dbReference type="Gene3D" id="3.40.33.10">
    <property type="entry name" value="CAP"/>
    <property type="match status" value="1"/>
</dbReference>
<dbReference type="PRINTS" id="PR00838">
    <property type="entry name" value="V5ALLERGEN"/>
</dbReference>
<feature type="signal peptide" evidence="1">
    <location>
        <begin position="1"/>
        <end position="21"/>
    </location>
</feature>
<dbReference type="SMART" id="SM00198">
    <property type="entry name" value="SCP"/>
    <property type="match status" value="1"/>
</dbReference>
<sequence length="193" mass="21109">MRRAGVIALATVAALTAAACADPGFTVYEPSPQARPVSAIEIPRDSRPSDDVESRLLAAQNAERSRVGSPPLRWADSLEAEARVWARELIDSNRFAHDPAQHGHGENLWTGWGGRQFTPEDMIGDWVAEKANYRHGVFPNVSRTGNWSDVGHYTQLVWSGTTHVGCAVETRGDRSVLACRYAPPGNIDGRMAY</sequence>
<dbReference type="PRINTS" id="PR00837">
    <property type="entry name" value="V5TPXLIKE"/>
</dbReference>
<dbReference type="InterPro" id="IPR002413">
    <property type="entry name" value="V5_allergen-like"/>
</dbReference>
<dbReference type="GO" id="GO:0005576">
    <property type="term" value="C:extracellular region"/>
    <property type="evidence" value="ECO:0007669"/>
    <property type="project" value="InterPro"/>
</dbReference>
<feature type="chain" id="PRO_5031312514" description="SCP domain-containing protein" evidence="1">
    <location>
        <begin position="22"/>
        <end position="193"/>
    </location>
</feature>
<dbReference type="InterPro" id="IPR001283">
    <property type="entry name" value="CRISP-related"/>
</dbReference>
<dbReference type="InterPro" id="IPR014044">
    <property type="entry name" value="CAP_dom"/>
</dbReference>
<accession>A0A7X5YHZ0</accession>
<feature type="domain" description="SCP" evidence="2">
    <location>
        <begin position="51"/>
        <end position="189"/>
    </location>
</feature>
<dbReference type="InterPro" id="IPR035940">
    <property type="entry name" value="CAP_sf"/>
</dbReference>
<dbReference type="AlphaFoldDB" id="A0A7X5YHZ0"/>
<evidence type="ECO:0000313" key="3">
    <source>
        <dbReference type="EMBL" id="NJC40287.1"/>
    </source>
</evidence>
<dbReference type="Pfam" id="PF00188">
    <property type="entry name" value="CAP"/>
    <property type="match status" value="1"/>
</dbReference>
<dbReference type="EMBL" id="JAATJM010000001">
    <property type="protein sequence ID" value="NJC40287.1"/>
    <property type="molecule type" value="Genomic_DNA"/>
</dbReference>
<keyword evidence="1" id="KW-0732">Signal</keyword>
<evidence type="ECO:0000259" key="2">
    <source>
        <dbReference type="SMART" id="SM00198"/>
    </source>
</evidence>
<dbReference type="PANTHER" id="PTHR10334">
    <property type="entry name" value="CYSTEINE-RICH SECRETORY PROTEIN-RELATED"/>
    <property type="match status" value="1"/>
</dbReference>
<reference evidence="3 4" key="1">
    <citation type="submission" date="2020-03" db="EMBL/GenBank/DDBJ databases">
        <title>Genomic Encyclopedia of Type Strains, Phase IV (KMG-IV): sequencing the most valuable type-strain genomes for metagenomic binning, comparative biology and taxonomic classification.</title>
        <authorList>
            <person name="Goeker M."/>
        </authorList>
    </citation>
    <scope>NUCLEOTIDE SEQUENCE [LARGE SCALE GENOMIC DNA]</scope>
    <source>
        <strain evidence="3 4">DSM 4736</strain>
    </source>
</reference>
<gene>
    <name evidence="3" type="ORF">GGQ87_000545</name>
</gene>
<organism evidence="3 4">
    <name type="scientific">Brevundimonas alba</name>
    <dbReference type="NCBI Taxonomy" id="74314"/>
    <lineage>
        <taxon>Bacteria</taxon>
        <taxon>Pseudomonadati</taxon>
        <taxon>Pseudomonadota</taxon>
        <taxon>Alphaproteobacteria</taxon>
        <taxon>Caulobacterales</taxon>
        <taxon>Caulobacteraceae</taxon>
        <taxon>Brevundimonas</taxon>
    </lineage>
</organism>
<protein>
    <recommendedName>
        <fullName evidence="2">SCP domain-containing protein</fullName>
    </recommendedName>
</protein>
<comment type="caution">
    <text evidence="3">The sequence shown here is derived from an EMBL/GenBank/DDBJ whole genome shotgun (WGS) entry which is preliminary data.</text>
</comment>
<name>A0A7X5YHZ0_9CAUL</name>